<dbReference type="PANTHER" id="PTHR43280:SF28">
    <property type="entry name" value="HTH-TYPE TRANSCRIPTIONAL ACTIVATOR RHAS"/>
    <property type="match status" value="1"/>
</dbReference>
<feature type="modified residue" description="4-aspartylphosphate" evidence="6">
    <location>
        <position position="54"/>
    </location>
</feature>
<dbReference type="InterPro" id="IPR018062">
    <property type="entry name" value="HTH_AraC-typ_CS"/>
</dbReference>
<evidence type="ECO:0000256" key="1">
    <source>
        <dbReference type="ARBA" id="ARBA00018672"/>
    </source>
</evidence>
<name>A0A174FDB7_9FIRM</name>
<dbReference type="CDD" id="cd17536">
    <property type="entry name" value="REC_YesN-like"/>
    <property type="match status" value="1"/>
</dbReference>
<evidence type="ECO:0000259" key="8">
    <source>
        <dbReference type="PROSITE" id="PS50110"/>
    </source>
</evidence>
<evidence type="ECO:0000256" key="3">
    <source>
        <dbReference type="ARBA" id="ARBA00023125"/>
    </source>
</evidence>
<dbReference type="PANTHER" id="PTHR43280">
    <property type="entry name" value="ARAC-FAMILY TRANSCRIPTIONAL REGULATOR"/>
    <property type="match status" value="1"/>
</dbReference>
<dbReference type="Pfam" id="PF12833">
    <property type="entry name" value="HTH_18"/>
    <property type="match status" value="1"/>
</dbReference>
<protein>
    <recommendedName>
        <fullName evidence="1">Stage 0 sporulation protein A homolog</fullName>
    </recommendedName>
</protein>
<dbReference type="AlphaFoldDB" id="A0A174FDB7"/>
<dbReference type="SMART" id="SM00342">
    <property type="entry name" value="HTH_ARAC"/>
    <property type="match status" value="1"/>
</dbReference>
<evidence type="ECO:0000256" key="6">
    <source>
        <dbReference type="PROSITE-ProRule" id="PRU00169"/>
    </source>
</evidence>
<dbReference type="RefSeq" id="WP_055656128.1">
    <property type="nucleotide sequence ID" value="NZ_CABIXC010000007.1"/>
</dbReference>
<evidence type="ECO:0000256" key="4">
    <source>
        <dbReference type="ARBA" id="ARBA00023163"/>
    </source>
</evidence>
<dbReference type="PRINTS" id="PR00032">
    <property type="entry name" value="HTHARAC"/>
</dbReference>
<gene>
    <name evidence="9" type="ORF">ERS852407_02879</name>
</gene>
<dbReference type="InterPro" id="IPR011006">
    <property type="entry name" value="CheY-like_superfamily"/>
</dbReference>
<accession>A0A174FDB7</accession>
<keyword evidence="4" id="KW-0804">Transcription</keyword>
<keyword evidence="6" id="KW-0597">Phosphoprotein</keyword>
<dbReference type="GO" id="GO:0043565">
    <property type="term" value="F:sequence-specific DNA binding"/>
    <property type="evidence" value="ECO:0007669"/>
    <property type="project" value="InterPro"/>
</dbReference>
<dbReference type="SUPFAM" id="SSF52172">
    <property type="entry name" value="CheY-like"/>
    <property type="match status" value="1"/>
</dbReference>
<dbReference type="InterPro" id="IPR009057">
    <property type="entry name" value="Homeodomain-like_sf"/>
</dbReference>
<evidence type="ECO:0000259" key="7">
    <source>
        <dbReference type="PROSITE" id="PS01124"/>
    </source>
</evidence>
<reference evidence="9 10" key="1">
    <citation type="submission" date="2015-09" db="EMBL/GenBank/DDBJ databases">
        <authorList>
            <consortium name="Pathogen Informatics"/>
        </authorList>
    </citation>
    <scope>NUCLEOTIDE SEQUENCE [LARGE SCALE GENOMIC DNA]</scope>
    <source>
        <strain evidence="9 10">2789STDY5608850</strain>
    </source>
</reference>
<dbReference type="Proteomes" id="UP000095651">
    <property type="component" value="Unassembled WGS sequence"/>
</dbReference>
<evidence type="ECO:0000256" key="5">
    <source>
        <dbReference type="ARBA" id="ARBA00024867"/>
    </source>
</evidence>
<dbReference type="GO" id="GO:0000160">
    <property type="term" value="P:phosphorelay signal transduction system"/>
    <property type="evidence" value="ECO:0007669"/>
    <property type="project" value="InterPro"/>
</dbReference>
<dbReference type="SMART" id="SM00448">
    <property type="entry name" value="REC"/>
    <property type="match status" value="1"/>
</dbReference>
<proteinExistence type="predicted"/>
<dbReference type="PROSITE" id="PS01124">
    <property type="entry name" value="HTH_ARAC_FAMILY_2"/>
    <property type="match status" value="1"/>
</dbReference>
<dbReference type="EMBL" id="CYZE01000007">
    <property type="protein sequence ID" value="CUO46340.1"/>
    <property type="molecule type" value="Genomic_DNA"/>
</dbReference>
<evidence type="ECO:0000256" key="2">
    <source>
        <dbReference type="ARBA" id="ARBA00023015"/>
    </source>
</evidence>
<dbReference type="GO" id="GO:0003700">
    <property type="term" value="F:DNA-binding transcription factor activity"/>
    <property type="evidence" value="ECO:0007669"/>
    <property type="project" value="InterPro"/>
</dbReference>
<organism evidence="9 10">
    <name type="scientific">Hungatella hathewayi</name>
    <dbReference type="NCBI Taxonomy" id="154046"/>
    <lineage>
        <taxon>Bacteria</taxon>
        <taxon>Bacillati</taxon>
        <taxon>Bacillota</taxon>
        <taxon>Clostridia</taxon>
        <taxon>Lachnospirales</taxon>
        <taxon>Lachnospiraceae</taxon>
        <taxon>Hungatella</taxon>
    </lineage>
</organism>
<evidence type="ECO:0000313" key="10">
    <source>
        <dbReference type="Proteomes" id="UP000095651"/>
    </source>
</evidence>
<dbReference type="PROSITE" id="PS50110">
    <property type="entry name" value="RESPONSE_REGULATORY"/>
    <property type="match status" value="1"/>
</dbReference>
<feature type="domain" description="Response regulatory" evidence="8">
    <location>
        <begin position="2"/>
        <end position="119"/>
    </location>
</feature>
<keyword evidence="2" id="KW-0805">Transcription regulation</keyword>
<dbReference type="Gene3D" id="3.40.50.2300">
    <property type="match status" value="1"/>
</dbReference>
<dbReference type="InterPro" id="IPR001789">
    <property type="entry name" value="Sig_transdc_resp-reg_receiver"/>
</dbReference>
<comment type="function">
    <text evidence="5">May play the central regulatory role in sporulation. It may be an element of the effector pathway responsible for the activation of sporulation genes in response to nutritional stress. Spo0A may act in concert with spo0H (a sigma factor) to control the expression of some genes that are critical to the sporulation process.</text>
</comment>
<evidence type="ECO:0000313" key="9">
    <source>
        <dbReference type="EMBL" id="CUO46340.1"/>
    </source>
</evidence>
<dbReference type="Pfam" id="PF00072">
    <property type="entry name" value="Response_reg"/>
    <property type="match status" value="1"/>
</dbReference>
<dbReference type="SUPFAM" id="SSF46689">
    <property type="entry name" value="Homeodomain-like"/>
    <property type="match status" value="1"/>
</dbReference>
<dbReference type="InterPro" id="IPR020449">
    <property type="entry name" value="Tscrpt_reg_AraC-type_HTH"/>
</dbReference>
<dbReference type="Gene3D" id="1.10.10.60">
    <property type="entry name" value="Homeodomain-like"/>
    <property type="match status" value="2"/>
</dbReference>
<dbReference type="PROSITE" id="PS00041">
    <property type="entry name" value="HTH_ARAC_FAMILY_1"/>
    <property type="match status" value="1"/>
</dbReference>
<sequence>MKVLIVDDEPHLIHAIKALVPWQEYDIDKVLSATTAAEARELLSHEQPQLAFFDIMIGDERGTDLMNYVVEQKISSKVIAISGYSDFEYVRSMLVLGCVDYLLKPLERTALLAAVEKAVNIWKEDRRKNDDARSLLHQINYLSSERRHTLLSQLLSPAASQAAYQELSSLSDSFSKADTCLIFYSDLTFYPSKEDAAFQRSFTAFFDMMKTDLESRGLGAAILRHWNPHDAAVILYGRTDRGLNSVQTAVSHFRRQSGYPFHFGCCSGSNRPEDILSAYDSARRAFYSMEVNQNGRTPLITMLPGFFHTTSPADDRNEAQLLSSIMLNEEMTITVSVQQWLSGKLLSAPVTYGTIKRISTDFETMYSHWCGYFTERYPGFTPGNASALTPCSLFDEAYHFQAEHAASRCREILIELAANLHDVCRSGDVFRQIGSYLEINYNQPFDQTEYAELFHMNKDYLCRKFKEAYGVSMVTRLNEIRIEHAKKLLRSSNAKITEIAIQIGYNDEKYFIRTFKKCTGMTPNEYRHSK</sequence>
<keyword evidence="3 9" id="KW-0238">DNA-binding</keyword>
<feature type="domain" description="HTH araC/xylS-type" evidence="7">
    <location>
        <begin position="431"/>
        <end position="529"/>
    </location>
</feature>
<dbReference type="InterPro" id="IPR018060">
    <property type="entry name" value="HTH_AraC"/>
</dbReference>